<evidence type="ECO:0000256" key="2">
    <source>
        <dbReference type="ARBA" id="ARBA00022448"/>
    </source>
</evidence>
<dbReference type="InterPro" id="IPR030947">
    <property type="entry name" value="EcfA_1"/>
</dbReference>
<dbReference type="EMBL" id="FMXR01000018">
    <property type="protein sequence ID" value="SDB31135.1"/>
    <property type="molecule type" value="Genomic_DNA"/>
</dbReference>
<evidence type="ECO:0000259" key="9">
    <source>
        <dbReference type="PROSITE" id="PS50893"/>
    </source>
</evidence>
<keyword evidence="3 8" id="KW-1003">Cell membrane</keyword>
<dbReference type="CDD" id="cd03225">
    <property type="entry name" value="ABC_cobalt_CbiO_domain1"/>
    <property type="match status" value="2"/>
</dbReference>
<dbReference type="PANTHER" id="PTHR43553:SF24">
    <property type="entry name" value="ENERGY-COUPLING FACTOR TRANSPORTER ATP-BINDING PROTEIN ECFA1"/>
    <property type="match status" value="1"/>
</dbReference>
<keyword evidence="5 8" id="KW-0067">ATP-binding</keyword>
<dbReference type="GO" id="GO:0016887">
    <property type="term" value="F:ATP hydrolysis activity"/>
    <property type="evidence" value="ECO:0007669"/>
    <property type="project" value="InterPro"/>
</dbReference>
<organism evidence="10 11">
    <name type="scientific">Eubacterium oxidoreducens</name>
    <dbReference type="NCBI Taxonomy" id="1732"/>
    <lineage>
        <taxon>Bacteria</taxon>
        <taxon>Bacillati</taxon>
        <taxon>Bacillota</taxon>
        <taxon>Clostridia</taxon>
        <taxon>Eubacteriales</taxon>
        <taxon>Eubacteriaceae</taxon>
        <taxon>Eubacterium</taxon>
    </lineage>
</organism>
<dbReference type="FunFam" id="3.40.50.300:FF:000224">
    <property type="entry name" value="Energy-coupling factor transporter ATP-binding protein EcfA"/>
    <property type="match status" value="2"/>
</dbReference>
<dbReference type="GO" id="GO:0042626">
    <property type="term" value="F:ATPase-coupled transmembrane transporter activity"/>
    <property type="evidence" value="ECO:0007669"/>
    <property type="project" value="TreeGrafter"/>
</dbReference>
<dbReference type="AlphaFoldDB" id="A0A1G6CE77"/>
<dbReference type="InterPro" id="IPR017871">
    <property type="entry name" value="ABC_transporter-like_CS"/>
</dbReference>
<dbReference type="InterPro" id="IPR027417">
    <property type="entry name" value="P-loop_NTPase"/>
</dbReference>
<accession>A0A1G6CE77</accession>
<dbReference type="InterPro" id="IPR030946">
    <property type="entry name" value="EcfA2"/>
</dbReference>
<dbReference type="NCBIfam" id="TIGR04520">
    <property type="entry name" value="ECF_ATPase_1"/>
    <property type="match status" value="1"/>
</dbReference>
<evidence type="ECO:0000256" key="8">
    <source>
        <dbReference type="RuleBase" id="RU365104"/>
    </source>
</evidence>
<dbReference type="SUPFAM" id="SSF52540">
    <property type="entry name" value="P-loop containing nucleoside triphosphate hydrolases"/>
    <property type="match status" value="2"/>
</dbReference>
<comment type="subcellular location">
    <subcellularLocation>
        <location evidence="1 8">Cell membrane</location>
        <topology evidence="1 8">Peripheral membrane protein</topology>
    </subcellularLocation>
</comment>
<dbReference type="InterPro" id="IPR050095">
    <property type="entry name" value="ECF_ABC_transporter_ATP-bd"/>
</dbReference>
<evidence type="ECO:0000256" key="7">
    <source>
        <dbReference type="ARBA" id="ARBA00023136"/>
    </source>
</evidence>
<dbReference type="InterPro" id="IPR003439">
    <property type="entry name" value="ABC_transporter-like_ATP-bd"/>
</dbReference>
<feature type="domain" description="ABC transporter" evidence="9">
    <location>
        <begin position="14"/>
        <end position="247"/>
    </location>
</feature>
<dbReference type="PROSITE" id="PS00211">
    <property type="entry name" value="ABC_TRANSPORTER_1"/>
    <property type="match status" value="2"/>
</dbReference>
<keyword evidence="2 8" id="KW-0813">Transport</keyword>
<evidence type="ECO:0000313" key="10">
    <source>
        <dbReference type="EMBL" id="SDB31135.1"/>
    </source>
</evidence>
<evidence type="ECO:0000256" key="4">
    <source>
        <dbReference type="ARBA" id="ARBA00022741"/>
    </source>
</evidence>
<dbReference type="OrthoDB" id="9784332at2"/>
<dbReference type="NCBIfam" id="TIGR04521">
    <property type="entry name" value="ECF_ATPase_2"/>
    <property type="match status" value="1"/>
</dbReference>
<reference evidence="10 11" key="1">
    <citation type="submission" date="2016-10" db="EMBL/GenBank/DDBJ databases">
        <authorList>
            <person name="de Groot N.N."/>
        </authorList>
    </citation>
    <scope>NUCLEOTIDE SEQUENCE [LARGE SCALE GENOMIC DNA]</scope>
    <source>
        <strain evidence="10 11">DSM 3217</strain>
    </source>
</reference>
<dbReference type="SMART" id="SM00382">
    <property type="entry name" value="AAA"/>
    <property type="match status" value="2"/>
</dbReference>
<sequence>MGIIQATKVLYEYIRRDEEGNAQSVTKALDDVNVDIKAGSFVGILGHNGSGKSTLARHFNALLTPQEGTVIVDGKNTSAEQNIQEIRRAAGMVFQNPDNQIVASVVEEDVAFGPENMGLASEQIEKRITEALDSVQMSSERFRSPGKLSGGQKQRVAIAGVVAMRTKCIILDEPTAMLDPMGREMVLSTIKKLNRDHGVTIILITHNMEEVVDADTLFVMKEGKVLMQGTPEEVFAQEKLLSEAHLQLPQVTQMANCLREYGLSLSNPILTTTQLVREILHLRRMGAMIDKLPKTPALKTPAGGDESMPTLIIDHVTASYGVGTPFEKKAVDDVSFQVKAGEFIGLIGHTGSGKSTLVQLLNGLITPQSGSVFYEGTDISNPEYDKRKLRTCVGLVFQYPEHQLFEATVLKDVAFGPKNMGMADNEAELRAFEALQLIGVDAELFNQSPFELSGGQKRRVAIAGILAMKPRVLIMDEPTAGLDPESRDELLALIDELRIKQNMAVILVSHSMEDVARYADRLLVMNQGKLVYNDKPHRVFAYAKELEKIGLKAPESAYVTRELRLQGLEGIGMVTTMDEAVYEIGRQFAIRR</sequence>
<dbReference type="InterPro" id="IPR003593">
    <property type="entry name" value="AAA+_ATPase"/>
</dbReference>
<keyword evidence="11" id="KW-1185">Reference proteome</keyword>
<protein>
    <recommendedName>
        <fullName evidence="8">Energy-coupling factor transporter ATP-binding protein EcfA2</fullName>
        <ecNumber evidence="8">7.-.-.-</ecNumber>
    </recommendedName>
</protein>
<name>A0A1G6CE77_EUBOX</name>
<feature type="domain" description="ABC transporter" evidence="9">
    <location>
        <begin position="311"/>
        <end position="552"/>
    </location>
</feature>
<dbReference type="PANTHER" id="PTHR43553">
    <property type="entry name" value="HEAVY METAL TRANSPORTER"/>
    <property type="match status" value="1"/>
</dbReference>
<dbReference type="Proteomes" id="UP000199228">
    <property type="component" value="Unassembled WGS sequence"/>
</dbReference>
<keyword evidence="4 8" id="KW-0547">Nucleotide-binding</keyword>
<proteinExistence type="inferred from homology"/>
<dbReference type="GO" id="GO:0043190">
    <property type="term" value="C:ATP-binding cassette (ABC) transporter complex"/>
    <property type="evidence" value="ECO:0007669"/>
    <property type="project" value="TreeGrafter"/>
</dbReference>
<dbReference type="Gene3D" id="3.40.50.300">
    <property type="entry name" value="P-loop containing nucleotide triphosphate hydrolases"/>
    <property type="match status" value="2"/>
</dbReference>
<dbReference type="EC" id="7.-.-.-" evidence="8"/>
<evidence type="ECO:0000256" key="3">
    <source>
        <dbReference type="ARBA" id="ARBA00022475"/>
    </source>
</evidence>
<comment type="subunit">
    <text evidence="8">Forms a stable energy-coupling factor (ECF) transporter complex composed of 2 membrane-embedded substrate-binding proteins (S component), 2 ATP-binding proteins (A component) and 2 transmembrane proteins (T component).</text>
</comment>
<keyword evidence="7 8" id="KW-0472">Membrane</keyword>
<evidence type="ECO:0000256" key="1">
    <source>
        <dbReference type="ARBA" id="ARBA00004202"/>
    </source>
</evidence>
<comment type="similarity">
    <text evidence="8">Belongs to the ABC transporter superfamily. Energy-coupling factor EcfA family.</text>
</comment>
<dbReference type="Pfam" id="PF00005">
    <property type="entry name" value="ABC_tran"/>
    <property type="match status" value="2"/>
</dbReference>
<keyword evidence="6" id="KW-1278">Translocase</keyword>
<comment type="function">
    <text evidence="8">ATP-binding (A) component of a common energy-coupling factor (ECF) ABC-transporter complex.</text>
</comment>
<dbReference type="InterPro" id="IPR015856">
    <property type="entry name" value="ABC_transpr_CbiO/EcfA_su"/>
</dbReference>
<dbReference type="NCBIfam" id="NF010167">
    <property type="entry name" value="PRK13648.1"/>
    <property type="match status" value="2"/>
</dbReference>
<evidence type="ECO:0000313" key="11">
    <source>
        <dbReference type="Proteomes" id="UP000199228"/>
    </source>
</evidence>
<dbReference type="PROSITE" id="PS50893">
    <property type="entry name" value="ABC_TRANSPORTER_2"/>
    <property type="match status" value="2"/>
</dbReference>
<dbReference type="GO" id="GO:0005524">
    <property type="term" value="F:ATP binding"/>
    <property type="evidence" value="ECO:0007669"/>
    <property type="project" value="UniProtKB-UniRule"/>
</dbReference>
<gene>
    <name evidence="10" type="ORF">SAMN02910417_02311</name>
</gene>
<dbReference type="RefSeq" id="WP_090174509.1">
    <property type="nucleotide sequence ID" value="NZ_FMXR01000018.1"/>
</dbReference>
<evidence type="ECO:0000256" key="5">
    <source>
        <dbReference type="ARBA" id="ARBA00022840"/>
    </source>
</evidence>
<dbReference type="STRING" id="1732.SAMN02910417_02311"/>
<evidence type="ECO:0000256" key="6">
    <source>
        <dbReference type="ARBA" id="ARBA00022967"/>
    </source>
</evidence>